<reference evidence="1" key="1">
    <citation type="submission" date="2021-03" db="EMBL/GenBank/DDBJ databases">
        <authorList>
            <consortium name="DOE Joint Genome Institute"/>
            <person name="Ahrendt S."/>
            <person name="Looney B.P."/>
            <person name="Miyauchi S."/>
            <person name="Morin E."/>
            <person name="Drula E."/>
            <person name="Courty P.E."/>
            <person name="Chicoki N."/>
            <person name="Fauchery L."/>
            <person name="Kohler A."/>
            <person name="Kuo A."/>
            <person name="Labutti K."/>
            <person name="Pangilinan J."/>
            <person name="Lipzen A."/>
            <person name="Riley R."/>
            <person name="Andreopoulos W."/>
            <person name="He G."/>
            <person name="Johnson J."/>
            <person name="Barry K.W."/>
            <person name="Grigoriev I.V."/>
            <person name="Nagy L."/>
            <person name="Hibbett D."/>
            <person name="Henrissat B."/>
            <person name="Matheny P.B."/>
            <person name="Labbe J."/>
            <person name="Martin F."/>
        </authorList>
    </citation>
    <scope>NUCLEOTIDE SEQUENCE</scope>
    <source>
        <strain evidence="1">HHB10654</strain>
    </source>
</reference>
<sequence length="253" mass="28390">MLTVFPLSDEHLVHHDVLSLPFPEAYTPMESSTVRCTDEASAIKIRSRISNQCRRMHISGRFYQPPVAVNYPRLPRGNITDHRSPRRIRPRTFTTSSQTPTRVSQPCSSLMLGRRLEGLYTRRSFAAPVIARHTDLTFRLNYRPPLTLHHICYTRSVATGSVSYLARSPCASRATSSTWVSVFRPSVLHTNGGNVMVRACQWATKAYSVVSTSHTAEPNRSLSAPSAAEWTFTNLRRSSTTILSRSGETCSKH</sequence>
<dbReference type="EMBL" id="MU277195">
    <property type="protein sequence ID" value="KAI0065503.1"/>
    <property type="molecule type" value="Genomic_DNA"/>
</dbReference>
<evidence type="ECO:0000313" key="1">
    <source>
        <dbReference type="EMBL" id="KAI0065503.1"/>
    </source>
</evidence>
<name>A0ACB8T9J4_9AGAM</name>
<proteinExistence type="predicted"/>
<accession>A0ACB8T9J4</accession>
<comment type="caution">
    <text evidence="1">The sequence shown here is derived from an EMBL/GenBank/DDBJ whole genome shotgun (WGS) entry which is preliminary data.</text>
</comment>
<evidence type="ECO:0000313" key="2">
    <source>
        <dbReference type="Proteomes" id="UP000814140"/>
    </source>
</evidence>
<gene>
    <name evidence="1" type="ORF">BV25DRAFT_1700283</name>
</gene>
<protein>
    <submittedName>
        <fullName evidence="1">Uncharacterized protein</fullName>
    </submittedName>
</protein>
<dbReference type="Proteomes" id="UP000814140">
    <property type="component" value="Unassembled WGS sequence"/>
</dbReference>
<keyword evidence="2" id="KW-1185">Reference proteome</keyword>
<reference evidence="1" key="2">
    <citation type="journal article" date="2022" name="New Phytol.">
        <title>Evolutionary transition to the ectomycorrhizal habit in the genomes of a hyperdiverse lineage of mushroom-forming fungi.</title>
        <authorList>
            <person name="Looney B."/>
            <person name="Miyauchi S."/>
            <person name="Morin E."/>
            <person name="Drula E."/>
            <person name="Courty P.E."/>
            <person name="Kohler A."/>
            <person name="Kuo A."/>
            <person name="LaButti K."/>
            <person name="Pangilinan J."/>
            <person name="Lipzen A."/>
            <person name="Riley R."/>
            <person name="Andreopoulos W."/>
            <person name="He G."/>
            <person name="Johnson J."/>
            <person name="Nolan M."/>
            <person name="Tritt A."/>
            <person name="Barry K.W."/>
            <person name="Grigoriev I.V."/>
            <person name="Nagy L.G."/>
            <person name="Hibbett D."/>
            <person name="Henrissat B."/>
            <person name="Matheny P.B."/>
            <person name="Labbe J."/>
            <person name="Martin F.M."/>
        </authorList>
    </citation>
    <scope>NUCLEOTIDE SEQUENCE</scope>
    <source>
        <strain evidence="1">HHB10654</strain>
    </source>
</reference>
<organism evidence="1 2">
    <name type="scientific">Artomyces pyxidatus</name>
    <dbReference type="NCBI Taxonomy" id="48021"/>
    <lineage>
        <taxon>Eukaryota</taxon>
        <taxon>Fungi</taxon>
        <taxon>Dikarya</taxon>
        <taxon>Basidiomycota</taxon>
        <taxon>Agaricomycotina</taxon>
        <taxon>Agaricomycetes</taxon>
        <taxon>Russulales</taxon>
        <taxon>Auriscalpiaceae</taxon>
        <taxon>Artomyces</taxon>
    </lineage>
</organism>